<feature type="region of interest" description="Disordered" evidence="1">
    <location>
        <begin position="97"/>
        <end position="135"/>
    </location>
</feature>
<sequence>MTEPDETPLTGAERAVQRLLASARHTDPVPPEVAARLDGVLAGLAAGDLPTHDPGAAPVTDLDVHRRRRRVTSLLVAAAAVVVVGVGLNQVIDRAGDSATSDESSAADAPAASQEDAGSAGSGAQPARPEKDGTFRARKQVAEVRPESFDSDVLRLQRLVAPYNGGDALTADGVQPGDLAAGAACRSSTWGSGTFVPVSYGGSPAVLVLRRPQGDTQVADLYLCGATTPVRSVTLPAP</sequence>
<gene>
    <name evidence="2" type="ORF">ACFPGP_06400</name>
</gene>
<dbReference type="RefSeq" id="WP_378588445.1">
    <property type="nucleotide sequence ID" value="NZ_JBHSKD010000007.1"/>
</dbReference>
<evidence type="ECO:0000256" key="1">
    <source>
        <dbReference type="SAM" id="MobiDB-lite"/>
    </source>
</evidence>
<feature type="compositionally biased region" description="Low complexity" evidence="1">
    <location>
        <begin position="97"/>
        <end position="117"/>
    </location>
</feature>
<accession>A0ABW0BGZ2</accession>
<name>A0ABW0BGZ2_9ACTN</name>
<evidence type="ECO:0000313" key="3">
    <source>
        <dbReference type="Proteomes" id="UP001596087"/>
    </source>
</evidence>
<organism evidence="2 3">
    <name type="scientific">Nocardioides taihuensis</name>
    <dbReference type="NCBI Taxonomy" id="1835606"/>
    <lineage>
        <taxon>Bacteria</taxon>
        <taxon>Bacillati</taxon>
        <taxon>Actinomycetota</taxon>
        <taxon>Actinomycetes</taxon>
        <taxon>Propionibacteriales</taxon>
        <taxon>Nocardioidaceae</taxon>
        <taxon>Nocardioides</taxon>
    </lineage>
</organism>
<comment type="caution">
    <text evidence="2">The sequence shown here is derived from an EMBL/GenBank/DDBJ whole genome shotgun (WGS) entry which is preliminary data.</text>
</comment>
<keyword evidence="3" id="KW-1185">Reference proteome</keyword>
<proteinExistence type="predicted"/>
<dbReference type="EMBL" id="JBHSKD010000007">
    <property type="protein sequence ID" value="MFC5176292.1"/>
    <property type="molecule type" value="Genomic_DNA"/>
</dbReference>
<protein>
    <submittedName>
        <fullName evidence="2">Uncharacterized protein</fullName>
    </submittedName>
</protein>
<evidence type="ECO:0000313" key="2">
    <source>
        <dbReference type="EMBL" id="MFC5176292.1"/>
    </source>
</evidence>
<reference evidence="3" key="1">
    <citation type="journal article" date="2019" name="Int. J. Syst. Evol. Microbiol.">
        <title>The Global Catalogue of Microorganisms (GCM) 10K type strain sequencing project: providing services to taxonomists for standard genome sequencing and annotation.</title>
        <authorList>
            <consortium name="The Broad Institute Genomics Platform"/>
            <consortium name="The Broad Institute Genome Sequencing Center for Infectious Disease"/>
            <person name="Wu L."/>
            <person name="Ma J."/>
        </authorList>
    </citation>
    <scope>NUCLEOTIDE SEQUENCE [LARGE SCALE GENOMIC DNA]</scope>
    <source>
        <strain evidence="3">DFY41</strain>
    </source>
</reference>
<dbReference type="Proteomes" id="UP001596087">
    <property type="component" value="Unassembled WGS sequence"/>
</dbReference>